<dbReference type="RefSeq" id="WP_008653167.1">
    <property type="nucleotide sequence ID" value="NZ_ANMO01000015.1"/>
</dbReference>
<comment type="caution">
    <text evidence="2">The sequence shown here is derived from an EMBL/GenBank/DDBJ whole genome shotgun (WGS) entry which is preliminary data.</text>
</comment>
<dbReference type="AlphaFoldDB" id="M2BBC0"/>
<dbReference type="PROSITE" id="PS51257">
    <property type="entry name" value="PROKAR_LIPOPROTEIN"/>
    <property type="match status" value="1"/>
</dbReference>
<reference evidence="2" key="1">
    <citation type="submission" date="2012-11" db="EMBL/GenBank/DDBJ databases">
        <title>Permanent draft genomes of Rhodopirellula europaea strain SH398 and 6C.</title>
        <authorList>
            <person name="Richter M."/>
            <person name="Richter-Heitmann T."/>
            <person name="Frank C."/>
            <person name="Harder J."/>
            <person name="Glockner F.O."/>
        </authorList>
    </citation>
    <scope>NUCLEOTIDE SEQUENCE</scope>
    <source>
        <strain evidence="2">6C</strain>
    </source>
</reference>
<keyword evidence="3" id="KW-1185">Reference proteome</keyword>
<accession>M2BBC0</accession>
<proteinExistence type="predicted"/>
<dbReference type="PATRIC" id="fig|1263867.3.peg.316"/>
<reference evidence="2" key="2">
    <citation type="journal article" date="2013" name="Mar. Genomics">
        <title>Expression of sulfatases in Rhodopirellula baltica and the diversity of sulfatases in the genus Rhodopirellula.</title>
        <authorList>
            <person name="Wegner C.E."/>
            <person name="Richter-Heitmann T."/>
            <person name="Klindworth A."/>
            <person name="Klockow C."/>
            <person name="Richter M."/>
            <person name="Achstetter T."/>
            <person name="Glockner F.O."/>
            <person name="Harder J."/>
        </authorList>
    </citation>
    <scope>NUCLEOTIDE SEQUENCE [LARGE SCALE GENOMIC DNA]</scope>
    <source>
        <strain evidence="2">6C</strain>
    </source>
</reference>
<evidence type="ECO:0000313" key="2">
    <source>
        <dbReference type="EMBL" id="EMB18953.1"/>
    </source>
</evidence>
<feature type="region of interest" description="Disordered" evidence="1">
    <location>
        <begin position="65"/>
        <end position="108"/>
    </location>
</feature>
<dbReference type="EMBL" id="ANMO01000015">
    <property type="protein sequence ID" value="EMB18953.1"/>
    <property type="molecule type" value="Genomic_DNA"/>
</dbReference>
<evidence type="ECO:0000256" key="1">
    <source>
        <dbReference type="SAM" id="MobiDB-lite"/>
    </source>
</evidence>
<sequence length="108" mass="12136">MRLEWIGCFFVAYCAIAGCAEPQPEPEPSIQNIVEDESERAIQDYMDAQDQNSRRMAEQYLEQEKYENVGGGQPMQNRPAEVERMVTPSEFAPSPLSEQAPAADPNVL</sequence>
<name>M2BBC0_9BACT</name>
<dbReference type="Proteomes" id="UP000011529">
    <property type="component" value="Unassembled WGS sequence"/>
</dbReference>
<organism evidence="2 3">
    <name type="scientific">Rhodopirellula europaea 6C</name>
    <dbReference type="NCBI Taxonomy" id="1263867"/>
    <lineage>
        <taxon>Bacteria</taxon>
        <taxon>Pseudomonadati</taxon>
        <taxon>Planctomycetota</taxon>
        <taxon>Planctomycetia</taxon>
        <taxon>Pirellulales</taxon>
        <taxon>Pirellulaceae</taxon>
        <taxon>Rhodopirellula</taxon>
    </lineage>
</organism>
<evidence type="ECO:0000313" key="3">
    <source>
        <dbReference type="Proteomes" id="UP000011529"/>
    </source>
</evidence>
<protein>
    <submittedName>
        <fullName evidence="2">Uncharacterized protein</fullName>
    </submittedName>
</protein>
<gene>
    <name evidence="2" type="ORF">RE6C_00293</name>
</gene>